<dbReference type="Gene3D" id="2.60.40.10">
    <property type="entry name" value="Immunoglobulins"/>
    <property type="match status" value="3"/>
</dbReference>
<dbReference type="InterPro" id="IPR013783">
    <property type="entry name" value="Ig-like_fold"/>
</dbReference>
<dbReference type="EMBL" id="HG805929">
    <property type="protein sequence ID" value="CDW54993.1"/>
    <property type="molecule type" value="Genomic_DNA"/>
</dbReference>
<evidence type="ECO:0000259" key="2">
    <source>
        <dbReference type="PROSITE" id="PS50835"/>
    </source>
</evidence>
<dbReference type="Pfam" id="PF01682">
    <property type="entry name" value="DB"/>
    <property type="match status" value="2"/>
</dbReference>
<reference evidence="4" key="1">
    <citation type="submission" date="2014-01" db="EMBL/GenBank/DDBJ databases">
        <authorList>
            <person name="Aslett M."/>
        </authorList>
    </citation>
    <scope>NUCLEOTIDE SEQUENCE</scope>
</reference>
<dbReference type="InterPro" id="IPR036116">
    <property type="entry name" value="FN3_sf"/>
</dbReference>
<organism evidence="4 5">
    <name type="scientific">Trichuris trichiura</name>
    <name type="common">Whipworm</name>
    <name type="synonym">Trichocephalus trichiurus</name>
    <dbReference type="NCBI Taxonomy" id="36087"/>
    <lineage>
        <taxon>Eukaryota</taxon>
        <taxon>Metazoa</taxon>
        <taxon>Ecdysozoa</taxon>
        <taxon>Nematoda</taxon>
        <taxon>Enoplea</taxon>
        <taxon>Dorylaimia</taxon>
        <taxon>Trichinellida</taxon>
        <taxon>Trichuridae</taxon>
        <taxon>Trichuris</taxon>
    </lineage>
</organism>
<accession>A0A077Z5P9</accession>
<feature type="domain" description="Ig-like" evidence="2">
    <location>
        <begin position="262"/>
        <end position="371"/>
    </location>
</feature>
<feature type="domain" description="Fibronectin type-III" evidence="3">
    <location>
        <begin position="497"/>
        <end position="587"/>
    </location>
</feature>
<dbReference type="AlphaFoldDB" id="A0A077Z5P9"/>
<dbReference type="InterPro" id="IPR036179">
    <property type="entry name" value="Ig-like_dom_sf"/>
</dbReference>
<dbReference type="InterPro" id="IPR007110">
    <property type="entry name" value="Ig-like_dom"/>
</dbReference>
<reference evidence="4" key="2">
    <citation type="submission" date="2014-03" db="EMBL/GenBank/DDBJ databases">
        <title>The whipworm genome and dual-species transcriptomics of an intimate host-pathogen interaction.</title>
        <authorList>
            <person name="Foth B.J."/>
            <person name="Tsai I.J."/>
            <person name="Reid A.J."/>
            <person name="Bancroft A.J."/>
            <person name="Nichol S."/>
            <person name="Tracey A."/>
            <person name="Holroyd N."/>
            <person name="Cotton J.A."/>
            <person name="Stanley E.J."/>
            <person name="Zarowiecki M."/>
            <person name="Liu J.Z."/>
            <person name="Huckvale T."/>
            <person name="Cooper P.J."/>
            <person name="Grencis R.K."/>
            <person name="Berriman M."/>
        </authorList>
    </citation>
    <scope>NUCLEOTIDE SEQUENCE [LARGE SCALE GENOMIC DNA]</scope>
</reference>
<gene>
    <name evidence="4" type="ORF">TTRE_0000326401</name>
</gene>
<dbReference type="Proteomes" id="UP000030665">
    <property type="component" value="Unassembled WGS sequence"/>
</dbReference>
<feature type="chain" id="PRO_5001728642" evidence="1">
    <location>
        <begin position="30"/>
        <end position="589"/>
    </location>
</feature>
<dbReference type="PANTHER" id="PTHR46705">
    <property type="entry name" value="PROTEIN CBG09805"/>
    <property type="match status" value="1"/>
</dbReference>
<feature type="signal peptide" evidence="1">
    <location>
        <begin position="1"/>
        <end position="29"/>
    </location>
</feature>
<name>A0A077Z5P9_TRITR</name>
<dbReference type="Pfam" id="PF00041">
    <property type="entry name" value="fn3"/>
    <property type="match status" value="1"/>
</dbReference>
<dbReference type="SMART" id="SM00060">
    <property type="entry name" value="FN3"/>
    <property type="match status" value="2"/>
</dbReference>
<dbReference type="PROSITE" id="PS50853">
    <property type="entry name" value="FN3"/>
    <property type="match status" value="2"/>
</dbReference>
<protein>
    <submittedName>
        <fullName evidence="4">DB module</fullName>
    </submittedName>
</protein>
<dbReference type="InterPro" id="IPR003961">
    <property type="entry name" value="FN3_dom"/>
</dbReference>
<proteinExistence type="predicted"/>
<dbReference type="CDD" id="cd00063">
    <property type="entry name" value="FN3"/>
    <property type="match status" value="2"/>
</dbReference>
<keyword evidence="1" id="KW-0732">Signal</keyword>
<dbReference type="InterPro" id="IPR002602">
    <property type="entry name" value="DB"/>
</dbReference>
<evidence type="ECO:0000256" key="1">
    <source>
        <dbReference type="SAM" id="SignalP"/>
    </source>
</evidence>
<evidence type="ECO:0000313" key="5">
    <source>
        <dbReference type="Proteomes" id="UP000030665"/>
    </source>
</evidence>
<feature type="domain" description="Fibronectin type-III" evidence="3">
    <location>
        <begin position="168"/>
        <end position="260"/>
    </location>
</feature>
<dbReference type="SUPFAM" id="SSF49265">
    <property type="entry name" value="Fibronectin type III"/>
    <property type="match status" value="1"/>
</dbReference>
<dbReference type="OrthoDB" id="5843172at2759"/>
<evidence type="ECO:0000313" key="4">
    <source>
        <dbReference type="EMBL" id="CDW54993.1"/>
    </source>
</evidence>
<sequence length="589" mass="65342">MTTASGLCPLYRSIGPIIFWLLLTRGSTGTFGVNGRGLTDSSKGNQGCIPDTTKCCQSKGVSQLCIKKLCDYRRPPNEFEVFEVASECPHSLTAIASCLADQRDHMPCCSRRAKGADDLLCLHLCNGSKATVDLNRWEEYKAYVACLSFNIQPMYQCFAEGYRKSPHPPVNVTTVSVGHRSASVQWRPPLVLTHLVKKYRVQCRSSDMLFRKEGQTSSTSLLIDGLLPNTKYSVTIVAEGDGPSARSLPSDELTIVTKGLSPEVEAYQEDMETADGFTQTLACRIKVHGRRKSTPAVQWARRWTKSEDFQPIASQPDRSKSYFADVFLSSVETSWLLYTATLTVYSVRSADYALYRCLVRTADGEDSKEIRLRPLHTIHIPKSPPNITKCCLKEQLEGTCLATCKGSNLDLDFAGLFLAEFQAHKCSNELSKMVHCSLGSISYGPCCLRRKVPQVCMALCDGTLKLPTTADSYATCLPYLSSVMECHMESRALIPSPPDNLRLVTDSPSSPVIIEWSEVVGAKLYIVYYRILEEGERDEWEKKTSTANVIVLNRLPQQTRFEVVVLAASLAGSSEPSRSLFFSTMPKNN</sequence>
<evidence type="ECO:0000259" key="3">
    <source>
        <dbReference type="PROSITE" id="PS50853"/>
    </source>
</evidence>
<keyword evidence="5" id="KW-1185">Reference proteome</keyword>
<dbReference type="PANTHER" id="PTHR46705:SF2">
    <property type="entry name" value="DOMAIN OF UNKNOWN FUNCTION DB DOMAIN-CONTAINING PROTEIN"/>
    <property type="match status" value="1"/>
</dbReference>
<dbReference type="SUPFAM" id="SSF48726">
    <property type="entry name" value="Immunoglobulin"/>
    <property type="match status" value="1"/>
</dbReference>
<dbReference type="PROSITE" id="PS50835">
    <property type="entry name" value="IG_LIKE"/>
    <property type="match status" value="1"/>
</dbReference>